<sequence length="698" mass="72972">MRRLLRFIFTIFIIILLAIGALFMLPADRIAGLASDQIRAATGRDVTFDGRFKPSLWPQIGLSTDGIRISNAEWSDKETMISAKALSVGLDMASLLKGSIRVSKLELIEPIILLEKAADGRVNWEFSGSGEDKAIDAPSESDGSDVAVAIDQALISAGTVRFIDHSAGTETLVAGVNADLTLPDFAGPANLGVEALVNGQSVRADLSIAAFEEFMTGSVAPMKTSVRVGKARIDFDGRAGISPVAAEGQLDADLSDLRALTAVAGQPAPSLPAGVGQTVLAKGQVTLAPQGSLHLRNAALTLDSNKINGSADLTFGDKPFLSGAFEAGALDFSAFTGGSDGGGGEGWSTDPIDVSALGAMDADVSIVASSVDLGDTKLGRTNVLAKLTDRRLVLTLREVRAYDGTITGEVVINGRGGLSVGGDLNVASLSTQSLLKDLADYDRLLGTGDFSFKFLGSGNSMKAIMNSLSGSGSLALGQGEIRGFDLAGMLRNFDTSFVGANNRTIYESIGASFSIKDGVLQNSDLSFLAPLLKAAGLGQIGIGSQTLNYQVAPTAFGGSGDGDGIKVPLKITGTWANPKFNIDLEELARQRLDLDAKKQALEDKAKDELKKLEDKAKADLAKKLGLPVPQPETPAEPVVTNEAPAVSPEQPAATTEEPAITPEQPAVVEEEPKSPEDLLKDKLEDEAKKSILKLLGNR</sequence>
<dbReference type="OrthoDB" id="5439561at2"/>
<dbReference type="AlphaFoldDB" id="A0A917AF27"/>
<proteinExistence type="predicted"/>
<keyword evidence="3" id="KW-0812">Transmembrane</keyword>
<reference evidence="5" key="1">
    <citation type="journal article" date="2014" name="Int. J. Syst. Evol. Microbiol.">
        <title>Complete genome sequence of Corynebacterium casei LMG S-19264T (=DSM 44701T), isolated from a smear-ripened cheese.</title>
        <authorList>
            <consortium name="US DOE Joint Genome Institute (JGI-PGF)"/>
            <person name="Walter F."/>
            <person name="Albersmeier A."/>
            <person name="Kalinowski J."/>
            <person name="Ruckert C."/>
        </authorList>
    </citation>
    <scope>NUCLEOTIDE SEQUENCE</scope>
    <source>
        <strain evidence="5">CGMCC 1.16012</strain>
    </source>
</reference>
<dbReference type="GO" id="GO:0090313">
    <property type="term" value="P:regulation of protein targeting to membrane"/>
    <property type="evidence" value="ECO:0007669"/>
    <property type="project" value="TreeGrafter"/>
</dbReference>
<comment type="caution">
    <text evidence="5">The sequence shown here is derived from an EMBL/GenBank/DDBJ whole genome shotgun (WGS) entry which is preliminary data.</text>
</comment>
<evidence type="ECO:0000259" key="4">
    <source>
        <dbReference type="Pfam" id="PF05170"/>
    </source>
</evidence>
<evidence type="ECO:0000313" key="5">
    <source>
        <dbReference type="EMBL" id="GGE47572.1"/>
    </source>
</evidence>
<keyword evidence="1" id="KW-0175">Coiled coil</keyword>
<keyword evidence="6" id="KW-1185">Reference proteome</keyword>
<evidence type="ECO:0000313" key="6">
    <source>
        <dbReference type="Proteomes" id="UP000606730"/>
    </source>
</evidence>
<dbReference type="PANTHER" id="PTHR30441">
    <property type="entry name" value="DUF748 DOMAIN-CONTAINING PROTEIN"/>
    <property type="match status" value="1"/>
</dbReference>
<dbReference type="InterPro" id="IPR052894">
    <property type="entry name" value="AsmA-related"/>
</dbReference>
<feature type="domain" description="AsmA" evidence="4">
    <location>
        <begin position="1"/>
        <end position="219"/>
    </location>
</feature>
<accession>A0A917AF27</accession>
<dbReference type="PANTHER" id="PTHR30441:SF4">
    <property type="entry name" value="PROTEIN ASMA"/>
    <property type="match status" value="1"/>
</dbReference>
<dbReference type="Pfam" id="PF05170">
    <property type="entry name" value="AsmA"/>
    <property type="match status" value="2"/>
</dbReference>
<feature type="transmembrane region" description="Helical" evidence="3">
    <location>
        <begin position="7"/>
        <end position="25"/>
    </location>
</feature>
<feature type="region of interest" description="Disordered" evidence="2">
    <location>
        <begin position="622"/>
        <end position="698"/>
    </location>
</feature>
<keyword evidence="3" id="KW-1133">Transmembrane helix</keyword>
<keyword evidence="3" id="KW-0472">Membrane</keyword>
<dbReference type="Proteomes" id="UP000606730">
    <property type="component" value="Unassembled WGS sequence"/>
</dbReference>
<reference evidence="5" key="2">
    <citation type="submission" date="2020-09" db="EMBL/GenBank/DDBJ databases">
        <authorList>
            <person name="Sun Q."/>
            <person name="Zhou Y."/>
        </authorList>
    </citation>
    <scope>NUCLEOTIDE SEQUENCE</scope>
    <source>
        <strain evidence="5">CGMCC 1.16012</strain>
    </source>
</reference>
<dbReference type="EMBL" id="BMKN01000001">
    <property type="protein sequence ID" value="GGE47572.1"/>
    <property type="molecule type" value="Genomic_DNA"/>
</dbReference>
<dbReference type="GO" id="GO:0005886">
    <property type="term" value="C:plasma membrane"/>
    <property type="evidence" value="ECO:0007669"/>
    <property type="project" value="TreeGrafter"/>
</dbReference>
<gene>
    <name evidence="5" type="primary">amsA</name>
    <name evidence="5" type="ORF">GCM10011517_14230</name>
</gene>
<organism evidence="5 6">
    <name type="scientific">Actibacterium pelagium</name>
    <dbReference type="NCBI Taxonomy" id="2029103"/>
    <lineage>
        <taxon>Bacteria</taxon>
        <taxon>Pseudomonadati</taxon>
        <taxon>Pseudomonadota</taxon>
        <taxon>Alphaproteobacteria</taxon>
        <taxon>Rhodobacterales</taxon>
        <taxon>Roseobacteraceae</taxon>
        <taxon>Actibacterium</taxon>
    </lineage>
</organism>
<feature type="coiled-coil region" evidence="1">
    <location>
        <begin position="584"/>
        <end position="622"/>
    </location>
</feature>
<feature type="domain" description="AsmA" evidence="4">
    <location>
        <begin position="343"/>
        <end position="524"/>
    </location>
</feature>
<name>A0A917AF27_9RHOB</name>
<evidence type="ECO:0000256" key="3">
    <source>
        <dbReference type="SAM" id="Phobius"/>
    </source>
</evidence>
<protein>
    <submittedName>
        <fullName evidence="5">Cell envelope biogenesis protein AsmA</fullName>
    </submittedName>
</protein>
<evidence type="ECO:0000256" key="1">
    <source>
        <dbReference type="SAM" id="Coils"/>
    </source>
</evidence>
<feature type="compositionally biased region" description="Basic and acidic residues" evidence="2">
    <location>
        <begin position="670"/>
        <end position="689"/>
    </location>
</feature>
<dbReference type="InterPro" id="IPR007844">
    <property type="entry name" value="AsmA"/>
</dbReference>
<evidence type="ECO:0000256" key="2">
    <source>
        <dbReference type="SAM" id="MobiDB-lite"/>
    </source>
</evidence>
<dbReference type="RefSeq" id="WP_095595770.1">
    <property type="nucleotide sequence ID" value="NZ_BMKN01000001.1"/>
</dbReference>